<evidence type="ECO:0000313" key="2">
    <source>
        <dbReference type="EMBL" id="SAL68907.1"/>
    </source>
</evidence>
<name>A0A158JJ50_9BURK</name>
<evidence type="ECO:0000256" key="1">
    <source>
        <dbReference type="SAM" id="Phobius"/>
    </source>
</evidence>
<dbReference type="EMBL" id="FCON02000042">
    <property type="protein sequence ID" value="SAL68907.1"/>
    <property type="molecule type" value="Genomic_DNA"/>
</dbReference>
<evidence type="ECO:0000313" key="3">
    <source>
        <dbReference type="Proteomes" id="UP000054770"/>
    </source>
</evidence>
<dbReference type="Proteomes" id="UP000054770">
    <property type="component" value="Unassembled WGS sequence"/>
</dbReference>
<organism evidence="2 3">
    <name type="scientific">Caballeronia choica</name>
    <dbReference type="NCBI Taxonomy" id="326476"/>
    <lineage>
        <taxon>Bacteria</taxon>
        <taxon>Pseudomonadati</taxon>
        <taxon>Pseudomonadota</taxon>
        <taxon>Betaproteobacteria</taxon>
        <taxon>Burkholderiales</taxon>
        <taxon>Burkholderiaceae</taxon>
        <taxon>Caballeronia</taxon>
    </lineage>
</organism>
<sequence length="231" mass="25369">MIGGALANSNDIVFSPIHERVPGVYLHAMALDNLLSKGPDYTKAVELGFEFDDAHVRAFWLVLVGLLGVAIVSISKERLVESRKERRHVKHERAPTHNTPETVDETVTAARPEIARFESNGNPGALVLLDVASTQSAAQNTHPTSASSLQSVRAARRAHGTAKFRTALHWTCFKVCEIALSLAIVGALLYLGQAFFNVAYLTAVHVALFALVSEWLEWNKHLVDWLLAPEE</sequence>
<feature type="transmembrane region" description="Helical" evidence="1">
    <location>
        <begin position="198"/>
        <end position="216"/>
    </location>
</feature>
<reference evidence="2" key="1">
    <citation type="submission" date="2016-01" db="EMBL/GenBank/DDBJ databases">
        <authorList>
            <person name="Peeters C."/>
        </authorList>
    </citation>
    <scope>NUCLEOTIDE SEQUENCE [LARGE SCALE GENOMIC DNA]</scope>
    <source>
        <strain evidence="2">LMG 22940</strain>
    </source>
</reference>
<keyword evidence="1" id="KW-1133">Transmembrane helix</keyword>
<keyword evidence="3" id="KW-1185">Reference proteome</keyword>
<feature type="transmembrane region" description="Helical" evidence="1">
    <location>
        <begin position="172"/>
        <end position="192"/>
    </location>
</feature>
<proteinExistence type="predicted"/>
<accession>A0A158JJ50</accession>
<protein>
    <submittedName>
        <fullName evidence="2">Uncharacterized protein</fullName>
    </submittedName>
</protein>
<keyword evidence="1" id="KW-0472">Membrane</keyword>
<gene>
    <name evidence="2" type="ORF">AWB68_03903</name>
</gene>
<feature type="transmembrane region" description="Helical" evidence="1">
    <location>
        <begin position="58"/>
        <end position="75"/>
    </location>
</feature>
<keyword evidence="1" id="KW-0812">Transmembrane</keyword>
<comment type="caution">
    <text evidence="2">The sequence shown here is derived from an EMBL/GenBank/DDBJ whole genome shotgun (WGS) entry which is preliminary data.</text>
</comment>
<dbReference type="AlphaFoldDB" id="A0A158JJ50"/>